<protein>
    <submittedName>
        <fullName evidence="1">Os04g0583650 protein</fullName>
    </submittedName>
</protein>
<dbReference type="AlphaFoldDB" id="A0A0P0WE62"/>
<dbReference type="Proteomes" id="UP000059680">
    <property type="component" value="Chromosome 4"/>
</dbReference>
<accession>A0A0P0WE62</accession>
<reference evidence="1 2" key="2">
    <citation type="journal article" date="2013" name="Plant Cell Physiol.">
        <title>Rice Annotation Project Database (RAP-DB): an integrative and interactive database for rice genomics.</title>
        <authorList>
            <person name="Sakai H."/>
            <person name="Lee S.S."/>
            <person name="Tanaka T."/>
            <person name="Numa H."/>
            <person name="Kim J."/>
            <person name="Kawahara Y."/>
            <person name="Wakimoto H."/>
            <person name="Yang C.C."/>
            <person name="Iwamoto M."/>
            <person name="Abe T."/>
            <person name="Yamada Y."/>
            <person name="Muto A."/>
            <person name="Inokuchi H."/>
            <person name="Ikemura T."/>
            <person name="Matsumoto T."/>
            <person name="Sasaki T."/>
            <person name="Itoh T."/>
        </authorList>
    </citation>
    <scope>NUCLEOTIDE SEQUENCE [LARGE SCALE GENOMIC DNA]</scope>
    <source>
        <strain evidence="2">cv. Nipponbare</strain>
    </source>
</reference>
<dbReference type="EMBL" id="AP014960">
    <property type="protein sequence ID" value="BAS90674.1"/>
    <property type="molecule type" value="Genomic_DNA"/>
</dbReference>
<evidence type="ECO:0000313" key="1">
    <source>
        <dbReference type="EMBL" id="BAS90674.1"/>
    </source>
</evidence>
<dbReference type="InParanoid" id="A0A0P0WE62"/>
<organism evidence="1 2">
    <name type="scientific">Oryza sativa subsp. japonica</name>
    <name type="common">Rice</name>
    <dbReference type="NCBI Taxonomy" id="39947"/>
    <lineage>
        <taxon>Eukaryota</taxon>
        <taxon>Viridiplantae</taxon>
        <taxon>Streptophyta</taxon>
        <taxon>Embryophyta</taxon>
        <taxon>Tracheophyta</taxon>
        <taxon>Spermatophyta</taxon>
        <taxon>Magnoliopsida</taxon>
        <taxon>Liliopsida</taxon>
        <taxon>Poales</taxon>
        <taxon>Poaceae</taxon>
        <taxon>BOP clade</taxon>
        <taxon>Oryzoideae</taxon>
        <taxon>Oryzeae</taxon>
        <taxon>Oryzinae</taxon>
        <taxon>Oryza</taxon>
        <taxon>Oryza sativa</taxon>
    </lineage>
</organism>
<name>A0A0P0WE62_ORYSJ</name>
<gene>
    <name evidence="1" type="ordered locus">Os04g0583650</name>
    <name evidence="1" type="ORF">OSNPB_040583650</name>
</gene>
<dbReference type="PaxDb" id="39947-A0A0P0WE62"/>
<proteinExistence type="predicted"/>
<reference evidence="1 2" key="3">
    <citation type="journal article" date="2013" name="Rice">
        <title>Improvement of the Oryza sativa Nipponbare reference genome using next generation sequence and optical map data.</title>
        <authorList>
            <person name="Kawahara Y."/>
            <person name="de la Bastide M."/>
            <person name="Hamilton J.P."/>
            <person name="Kanamori H."/>
            <person name="McCombie W.R."/>
            <person name="Ouyang S."/>
            <person name="Schwartz D.C."/>
            <person name="Tanaka T."/>
            <person name="Wu J."/>
            <person name="Zhou S."/>
            <person name="Childs K.L."/>
            <person name="Davidson R.M."/>
            <person name="Lin H."/>
            <person name="Quesada-Ocampo L."/>
            <person name="Vaillancourt B."/>
            <person name="Sakai H."/>
            <person name="Lee S.S."/>
            <person name="Kim J."/>
            <person name="Numa H."/>
            <person name="Itoh T."/>
            <person name="Buell C.R."/>
            <person name="Matsumoto T."/>
        </authorList>
    </citation>
    <scope>NUCLEOTIDE SEQUENCE [LARGE SCALE GENOMIC DNA]</scope>
    <source>
        <strain evidence="2">cv. Nipponbare</strain>
    </source>
</reference>
<evidence type="ECO:0000313" key="2">
    <source>
        <dbReference type="Proteomes" id="UP000059680"/>
    </source>
</evidence>
<reference evidence="2" key="1">
    <citation type="journal article" date="2005" name="Nature">
        <title>The map-based sequence of the rice genome.</title>
        <authorList>
            <consortium name="International rice genome sequencing project (IRGSP)"/>
            <person name="Matsumoto T."/>
            <person name="Wu J."/>
            <person name="Kanamori H."/>
            <person name="Katayose Y."/>
            <person name="Fujisawa M."/>
            <person name="Namiki N."/>
            <person name="Mizuno H."/>
            <person name="Yamamoto K."/>
            <person name="Antonio B.A."/>
            <person name="Baba T."/>
            <person name="Sakata K."/>
            <person name="Nagamura Y."/>
            <person name="Aoki H."/>
            <person name="Arikawa K."/>
            <person name="Arita K."/>
            <person name="Bito T."/>
            <person name="Chiden Y."/>
            <person name="Fujitsuka N."/>
            <person name="Fukunaka R."/>
            <person name="Hamada M."/>
            <person name="Harada C."/>
            <person name="Hayashi A."/>
            <person name="Hijishita S."/>
            <person name="Honda M."/>
            <person name="Hosokawa S."/>
            <person name="Ichikawa Y."/>
            <person name="Idonuma A."/>
            <person name="Iijima M."/>
            <person name="Ikeda M."/>
            <person name="Ikeno M."/>
            <person name="Ito K."/>
            <person name="Ito S."/>
            <person name="Ito T."/>
            <person name="Ito Y."/>
            <person name="Ito Y."/>
            <person name="Iwabuchi A."/>
            <person name="Kamiya K."/>
            <person name="Karasawa W."/>
            <person name="Kurita K."/>
            <person name="Katagiri S."/>
            <person name="Kikuta A."/>
            <person name="Kobayashi H."/>
            <person name="Kobayashi N."/>
            <person name="Machita K."/>
            <person name="Maehara T."/>
            <person name="Masukawa M."/>
            <person name="Mizubayashi T."/>
            <person name="Mukai Y."/>
            <person name="Nagasaki H."/>
            <person name="Nagata Y."/>
            <person name="Naito S."/>
            <person name="Nakashima M."/>
            <person name="Nakama Y."/>
            <person name="Nakamichi Y."/>
            <person name="Nakamura M."/>
            <person name="Meguro A."/>
            <person name="Negishi M."/>
            <person name="Ohta I."/>
            <person name="Ohta T."/>
            <person name="Okamoto M."/>
            <person name="Ono N."/>
            <person name="Saji S."/>
            <person name="Sakaguchi M."/>
            <person name="Sakai K."/>
            <person name="Shibata M."/>
            <person name="Shimokawa T."/>
            <person name="Song J."/>
            <person name="Takazaki Y."/>
            <person name="Terasawa K."/>
            <person name="Tsugane M."/>
            <person name="Tsuji K."/>
            <person name="Ueda S."/>
            <person name="Waki K."/>
            <person name="Yamagata H."/>
            <person name="Yamamoto M."/>
            <person name="Yamamoto S."/>
            <person name="Yamane H."/>
            <person name="Yoshiki S."/>
            <person name="Yoshihara R."/>
            <person name="Yukawa K."/>
            <person name="Zhong H."/>
            <person name="Yano M."/>
            <person name="Yuan Q."/>
            <person name="Ouyang S."/>
            <person name="Liu J."/>
            <person name="Jones K.M."/>
            <person name="Gansberger K."/>
            <person name="Moffat K."/>
            <person name="Hill J."/>
            <person name="Bera J."/>
            <person name="Fadrosh D."/>
            <person name="Jin S."/>
            <person name="Johri S."/>
            <person name="Kim M."/>
            <person name="Overton L."/>
            <person name="Reardon M."/>
            <person name="Tsitrin T."/>
            <person name="Vuong H."/>
            <person name="Weaver B."/>
            <person name="Ciecko A."/>
            <person name="Tallon L."/>
            <person name="Jackson J."/>
            <person name="Pai G."/>
            <person name="Aken S.V."/>
            <person name="Utterback T."/>
            <person name="Reidmuller S."/>
            <person name="Feldblyum T."/>
            <person name="Hsiao J."/>
            <person name="Zismann V."/>
            <person name="Iobst S."/>
            <person name="de Vazeille A.R."/>
            <person name="Buell C.R."/>
            <person name="Ying K."/>
            <person name="Li Y."/>
            <person name="Lu T."/>
            <person name="Huang Y."/>
            <person name="Zhao Q."/>
            <person name="Feng Q."/>
            <person name="Zhang L."/>
            <person name="Zhu J."/>
            <person name="Weng Q."/>
            <person name="Mu J."/>
            <person name="Lu Y."/>
            <person name="Fan D."/>
            <person name="Liu Y."/>
            <person name="Guan J."/>
            <person name="Zhang Y."/>
            <person name="Yu S."/>
            <person name="Liu X."/>
            <person name="Zhang Y."/>
            <person name="Hong G."/>
            <person name="Han B."/>
            <person name="Choisne N."/>
            <person name="Demange N."/>
            <person name="Orjeda G."/>
            <person name="Samain S."/>
            <person name="Cattolico L."/>
            <person name="Pelletier E."/>
            <person name="Couloux A."/>
            <person name="Segurens B."/>
            <person name="Wincker P."/>
            <person name="D'Hont A."/>
            <person name="Scarpelli C."/>
            <person name="Weissenbach J."/>
            <person name="Salanoubat M."/>
            <person name="Quetier F."/>
            <person name="Yu Y."/>
            <person name="Kim H.R."/>
            <person name="Rambo T."/>
            <person name="Currie J."/>
            <person name="Collura K."/>
            <person name="Luo M."/>
            <person name="Yang T."/>
            <person name="Ammiraju J.S.S."/>
            <person name="Engler F."/>
            <person name="Soderlund C."/>
            <person name="Wing R.A."/>
            <person name="Palmer L.E."/>
            <person name="de la Bastide M."/>
            <person name="Spiegel L."/>
            <person name="Nascimento L."/>
            <person name="Zutavern T."/>
            <person name="O'Shaughnessy A."/>
            <person name="Dike S."/>
            <person name="Dedhia N."/>
            <person name="Preston R."/>
            <person name="Balija V."/>
            <person name="McCombie W.R."/>
            <person name="Chow T."/>
            <person name="Chen H."/>
            <person name="Chung M."/>
            <person name="Chen C."/>
            <person name="Shaw J."/>
            <person name="Wu H."/>
            <person name="Hsiao K."/>
            <person name="Chao Y."/>
            <person name="Chu M."/>
            <person name="Cheng C."/>
            <person name="Hour A."/>
            <person name="Lee P."/>
            <person name="Lin S."/>
            <person name="Lin Y."/>
            <person name="Liou J."/>
            <person name="Liu S."/>
            <person name="Hsing Y."/>
            <person name="Raghuvanshi S."/>
            <person name="Mohanty A."/>
            <person name="Bharti A.K."/>
            <person name="Gaur A."/>
            <person name="Gupta V."/>
            <person name="Kumar D."/>
            <person name="Ravi V."/>
            <person name="Vij S."/>
            <person name="Kapur A."/>
            <person name="Khurana P."/>
            <person name="Khurana P."/>
            <person name="Khurana J.P."/>
            <person name="Tyagi A.K."/>
            <person name="Gaikwad K."/>
            <person name="Singh A."/>
            <person name="Dalal V."/>
            <person name="Srivastava S."/>
            <person name="Dixit A."/>
            <person name="Pal A.K."/>
            <person name="Ghazi I.A."/>
            <person name="Yadav M."/>
            <person name="Pandit A."/>
            <person name="Bhargava A."/>
            <person name="Sureshbabu K."/>
            <person name="Batra K."/>
            <person name="Sharma T.R."/>
            <person name="Mohapatra T."/>
            <person name="Singh N.K."/>
            <person name="Messing J."/>
            <person name="Nelson A.B."/>
            <person name="Fuks G."/>
            <person name="Kavchok S."/>
            <person name="Keizer G."/>
            <person name="Linton E."/>
            <person name="Llaca V."/>
            <person name="Song R."/>
            <person name="Tanyolac B."/>
            <person name="Young S."/>
            <person name="Ho-Il K."/>
            <person name="Hahn J.H."/>
            <person name="Sangsakoo G."/>
            <person name="Vanavichit A."/>
            <person name="de Mattos Luiz.A.T."/>
            <person name="Zimmer P.D."/>
            <person name="Malone G."/>
            <person name="Dellagostin O."/>
            <person name="de Oliveira A.C."/>
            <person name="Bevan M."/>
            <person name="Bancroft I."/>
            <person name="Minx P."/>
            <person name="Cordum H."/>
            <person name="Wilson R."/>
            <person name="Cheng Z."/>
            <person name="Jin W."/>
            <person name="Jiang J."/>
            <person name="Leong S.A."/>
            <person name="Iwama H."/>
            <person name="Gojobori T."/>
            <person name="Itoh T."/>
            <person name="Niimura Y."/>
            <person name="Fujii Y."/>
            <person name="Habara T."/>
            <person name="Sakai H."/>
            <person name="Sato Y."/>
            <person name="Wilson G."/>
            <person name="Kumar K."/>
            <person name="McCouch S."/>
            <person name="Juretic N."/>
            <person name="Hoen D."/>
            <person name="Wright S."/>
            <person name="Bruskiewich R."/>
            <person name="Bureau T."/>
            <person name="Miyao A."/>
            <person name="Hirochika H."/>
            <person name="Nishikawa T."/>
            <person name="Kadowaki K."/>
            <person name="Sugiura M."/>
            <person name="Burr B."/>
            <person name="Sasaki T."/>
        </authorList>
    </citation>
    <scope>NUCLEOTIDE SEQUENCE [LARGE SCALE GENOMIC DNA]</scope>
    <source>
        <strain evidence="2">cv. Nipponbare</strain>
    </source>
</reference>
<keyword evidence="2" id="KW-1185">Reference proteome</keyword>
<sequence length="71" mass="7521">MGGGAVQNLRRLVGRNMGCVMNNFGRSILYARCAVAWCAVAHHATDLKMHLCNFVLAVSAIGANIASGGFR</sequence>